<dbReference type="InterPro" id="IPR032508">
    <property type="entry name" value="FecR_C"/>
</dbReference>
<evidence type="ECO:0000313" key="4">
    <source>
        <dbReference type="EMBL" id="RNL67315.1"/>
    </source>
</evidence>
<dbReference type="EMBL" id="RJTM01000226">
    <property type="protein sequence ID" value="RNL67315.1"/>
    <property type="molecule type" value="Genomic_DNA"/>
</dbReference>
<comment type="caution">
    <text evidence="4">The sequence shown here is derived from an EMBL/GenBank/DDBJ whole genome shotgun (WGS) entry which is preliminary data.</text>
</comment>
<feature type="non-terminal residue" evidence="4">
    <location>
        <position position="398"/>
    </location>
</feature>
<feature type="transmembrane region" description="Helical" evidence="1">
    <location>
        <begin position="100"/>
        <end position="119"/>
    </location>
</feature>
<dbReference type="Gene3D" id="2.60.120.1440">
    <property type="match status" value="1"/>
</dbReference>
<keyword evidence="1" id="KW-0812">Transmembrane</keyword>
<evidence type="ECO:0000259" key="2">
    <source>
        <dbReference type="Pfam" id="PF04773"/>
    </source>
</evidence>
<reference evidence="4 5" key="1">
    <citation type="submission" date="2018-10" db="EMBL/GenBank/DDBJ databases">
        <title>Sinomicrobium pectinilyticum sp. nov., a pectinase-producing bacterium isolated from alkaline and saline soil, and emended description of the genus Sinomicrobium.</title>
        <authorList>
            <person name="Cheng B."/>
            <person name="Li C."/>
            <person name="Lai Q."/>
            <person name="Du M."/>
            <person name="Shao Z."/>
            <person name="Xu P."/>
            <person name="Yang C."/>
        </authorList>
    </citation>
    <scope>NUCLEOTIDE SEQUENCE [LARGE SCALE GENOMIC DNA]</scope>
    <source>
        <strain evidence="4 5">5DNS001</strain>
    </source>
</reference>
<dbReference type="InterPro" id="IPR006860">
    <property type="entry name" value="FecR"/>
</dbReference>
<evidence type="ECO:0000259" key="3">
    <source>
        <dbReference type="Pfam" id="PF16344"/>
    </source>
</evidence>
<keyword evidence="1" id="KW-0472">Membrane</keyword>
<dbReference type="InterPro" id="IPR012373">
    <property type="entry name" value="Ferrdict_sens_TM"/>
</dbReference>
<keyword evidence="5" id="KW-1185">Reference proteome</keyword>
<evidence type="ECO:0000313" key="5">
    <source>
        <dbReference type="Proteomes" id="UP000267469"/>
    </source>
</evidence>
<feature type="domain" description="FecR protein" evidence="2">
    <location>
        <begin position="195"/>
        <end position="291"/>
    </location>
</feature>
<protein>
    <submittedName>
        <fullName evidence="4">DUF4974 domain-containing protein</fullName>
    </submittedName>
</protein>
<accession>A0A3N0CV19</accession>
<gene>
    <name evidence="4" type="ORF">ED312_23515</name>
</gene>
<dbReference type="PANTHER" id="PTHR30273">
    <property type="entry name" value="PERIPLASMIC SIGNAL SENSOR AND SIGMA FACTOR ACTIVATOR FECR-RELATED"/>
    <property type="match status" value="1"/>
</dbReference>
<dbReference type="Pfam" id="PF16344">
    <property type="entry name" value="FecR_C"/>
    <property type="match status" value="1"/>
</dbReference>
<feature type="domain" description="Protein FecR C-terminal" evidence="3">
    <location>
        <begin position="334"/>
        <end position="398"/>
    </location>
</feature>
<dbReference type="GO" id="GO:0016989">
    <property type="term" value="F:sigma factor antagonist activity"/>
    <property type="evidence" value="ECO:0007669"/>
    <property type="project" value="TreeGrafter"/>
</dbReference>
<dbReference type="PANTHER" id="PTHR30273:SF2">
    <property type="entry name" value="PROTEIN FECR"/>
    <property type="match status" value="1"/>
</dbReference>
<dbReference type="Gene3D" id="3.55.50.30">
    <property type="match status" value="1"/>
</dbReference>
<keyword evidence="1" id="KW-1133">Transmembrane helix</keyword>
<evidence type="ECO:0000256" key="1">
    <source>
        <dbReference type="SAM" id="Phobius"/>
    </source>
</evidence>
<dbReference type="AlphaFoldDB" id="A0A3N0CV19"/>
<dbReference type="Proteomes" id="UP000267469">
    <property type="component" value="Unassembled WGS sequence"/>
</dbReference>
<organism evidence="4 5">
    <name type="scientific">Sinomicrobium pectinilyticum</name>
    <dbReference type="NCBI Taxonomy" id="1084421"/>
    <lineage>
        <taxon>Bacteria</taxon>
        <taxon>Pseudomonadati</taxon>
        <taxon>Bacteroidota</taxon>
        <taxon>Flavobacteriia</taxon>
        <taxon>Flavobacteriales</taxon>
        <taxon>Flavobacteriaceae</taxon>
        <taxon>Sinomicrobium</taxon>
    </lineage>
</organism>
<sequence length="398" mass="44993">MDKITDDILELIAAYTTGEIGADEFRTLTSWIEESEENRRAFKSYLYAYKTWQKAGFEDNLDKGASWDRLISRLEKPFEPVQVHKQPVDHPGKPRFISRYIKYAAVAVILLLLSIGFIFKESIFNGSSVKDTEMVTPITSGGNKAVLTLEDGEDIVLEEGRPYTTGKAKSNGKRLVYREGASVSEAETVYNYLTVPRGGQFYVQLSDSTGIWLNSETRIKYPVSFAEGRPREVELVYGEAYFEVSPAARHDDTPFRVHTREQVVEVLGTEFNIKGYREEGRVLTTLVAGKVSVSNGALTRTIFPGQQSVVEDGKETLEVTAANVTNEIAWKHGEFRFEDMRLEAMLRILSRWYDLEVKFDDAGKRDMIFSGVLKRSESVTVLLEKIERVGGVSFQIKD</sequence>
<name>A0A3N0CV19_SINP1</name>
<dbReference type="Pfam" id="PF04773">
    <property type="entry name" value="FecR"/>
    <property type="match status" value="1"/>
</dbReference>
<proteinExistence type="predicted"/>